<accession>A0A4U1F861</accession>
<dbReference type="AlphaFoldDB" id="A0A4U1F861"/>
<sequence>MTSRSSGRERPSGSPLGSLYCVSGLWGQPRQRQKVKEAGTPNALLLRCSRNHTRKTLGFTVETFPAIVSTRARGFLVAMATLESPRPLSTTGRPEDNRHALLPRALRPARRFRASLLASQSLFSGLNTAGIEKTPLFL</sequence>
<organism evidence="1 2">
    <name type="scientific">Monodon monoceros</name>
    <name type="common">Narwhal</name>
    <name type="synonym">Ceratodon monodon</name>
    <dbReference type="NCBI Taxonomy" id="40151"/>
    <lineage>
        <taxon>Eukaryota</taxon>
        <taxon>Metazoa</taxon>
        <taxon>Chordata</taxon>
        <taxon>Craniata</taxon>
        <taxon>Vertebrata</taxon>
        <taxon>Euteleostomi</taxon>
        <taxon>Mammalia</taxon>
        <taxon>Eutheria</taxon>
        <taxon>Laurasiatheria</taxon>
        <taxon>Artiodactyla</taxon>
        <taxon>Whippomorpha</taxon>
        <taxon>Cetacea</taxon>
        <taxon>Odontoceti</taxon>
        <taxon>Monodontidae</taxon>
        <taxon>Monodon</taxon>
    </lineage>
</organism>
<protein>
    <submittedName>
        <fullName evidence="1">Uncharacterized protein</fullName>
    </submittedName>
</protein>
<comment type="caution">
    <text evidence="1">The sequence shown here is derived from an EMBL/GenBank/DDBJ whole genome shotgun (WGS) entry which is preliminary data.</text>
</comment>
<gene>
    <name evidence="1" type="ORF">EI555_003321</name>
</gene>
<proteinExistence type="predicted"/>
<evidence type="ECO:0000313" key="1">
    <source>
        <dbReference type="EMBL" id="TKC45645.1"/>
    </source>
</evidence>
<name>A0A4U1F861_MONMO</name>
<evidence type="ECO:0000313" key="2">
    <source>
        <dbReference type="Proteomes" id="UP000308365"/>
    </source>
</evidence>
<reference evidence="2" key="1">
    <citation type="journal article" date="2019" name="IScience">
        <title>Narwhal Genome Reveals Long-Term Low Genetic Diversity despite Current Large Abundance Size.</title>
        <authorList>
            <person name="Westbury M.V."/>
            <person name="Petersen B."/>
            <person name="Garde E."/>
            <person name="Heide-Jorgensen M.P."/>
            <person name="Lorenzen E.D."/>
        </authorList>
    </citation>
    <scope>NUCLEOTIDE SEQUENCE [LARGE SCALE GENOMIC DNA]</scope>
</reference>
<dbReference type="Proteomes" id="UP000308365">
    <property type="component" value="Unassembled WGS sequence"/>
</dbReference>
<dbReference type="EMBL" id="RWIC01000311">
    <property type="protein sequence ID" value="TKC45645.1"/>
    <property type="molecule type" value="Genomic_DNA"/>
</dbReference>